<feature type="binding site" evidence="11">
    <location>
        <position position="105"/>
    </location>
    <ligand>
        <name>[2Fe-2S] cluster</name>
        <dbReference type="ChEBI" id="CHEBI:190135"/>
    </ligand>
</feature>
<evidence type="ECO:0000256" key="1">
    <source>
        <dbReference type="ARBA" id="ARBA00010643"/>
    </source>
</evidence>
<dbReference type="Pfam" id="PF01257">
    <property type="entry name" value="2Fe-2S_thioredx"/>
    <property type="match status" value="1"/>
</dbReference>
<accession>A0A3E1KCH4</accession>
<keyword evidence="4 11" id="KW-0479">Metal-binding</keyword>
<name>A0A3E1KCH4_9GAMM</name>
<evidence type="ECO:0000256" key="11">
    <source>
        <dbReference type="PIRSR" id="PIRSR000216-1"/>
    </source>
</evidence>
<keyword evidence="3 11" id="KW-0001">2Fe-2S</keyword>
<protein>
    <recommendedName>
        <fullName evidence="2">NADH-quinone oxidoreductase subunit E</fullName>
    </recommendedName>
    <alternativeName>
        <fullName evidence="7">NADH dehydrogenase I subunit E</fullName>
    </alternativeName>
    <alternativeName>
        <fullName evidence="8">NDH-1 subunit E</fullName>
    </alternativeName>
</protein>
<comment type="cofactor">
    <cofactor evidence="9">
        <name>[2Fe-2S] cluster</name>
        <dbReference type="ChEBI" id="CHEBI:190135"/>
    </cofactor>
</comment>
<dbReference type="GO" id="GO:0051537">
    <property type="term" value="F:2 iron, 2 sulfur cluster binding"/>
    <property type="evidence" value="ECO:0007669"/>
    <property type="project" value="UniProtKB-KW"/>
</dbReference>
<dbReference type="InterPro" id="IPR041921">
    <property type="entry name" value="NuoE_N"/>
</dbReference>
<evidence type="ECO:0000256" key="8">
    <source>
        <dbReference type="ARBA" id="ARBA00032788"/>
    </source>
</evidence>
<evidence type="ECO:0000256" key="9">
    <source>
        <dbReference type="ARBA" id="ARBA00034078"/>
    </source>
</evidence>
<dbReference type="Proteomes" id="UP000260351">
    <property type="component" value="Unassembled WGS sequence"/>
</dbReference>
<dbReference type="PIRSF" id="PIRSF000216">
    <property type="entry name" value="NADH_DH_24kDa"/>
    <property type="match status" value="1"/>
</dbReference>
<dbReference type="SUPFAM" id="SSF52833">
    <property type="entry name" value="Thioredoxin-like"/>
    <property type="match status" value="1"/>
</dbReference>
<reference evidence="12 13" key="1">
    <citation type="submission" date="2018-08" db="EMBL/GenBank/DDBJ databases">
        <title>Wenzhouxiangella salilacus sp. nov., a novel bacterium isolated from a saline lake in Xinjiang Province, China.</title>
        <authorList>
            <person name="Han S."/>
        </authorList>
    </citation>
    <scope>NUCLEOTIDE SEQUENCE [LARGE SCALE GENOMIC DNA]</scope>
    <source>
        <strain evidence="12 13">XDB06</strain>
    </source>
</reference>
<comment type="similarity">
    <text evidence="1">Belongs to the complex I 24 kDa subunit family.</text>
</comment>
<dbReference type="EMBL" id="QUZK01000005">
    <property type="protein sequence ID" value="RFF32607.1"/>
    <property type="molecule type" value="Genomic_DNA"/>
</dbReference>
<dbReference type="InterPro" id="IPR042128">
    <property type="entry name" value="NuoE_dom"/>
</dbReference>
<dbReference type="InterPro" id="IPR036249">
    <property type="entry name" value="Thioredoxin-like_sf"/>
</dbReference>
<feature type="binding site" evidence="11">
    <location>
        <position position="100"/>
    </location>
    <ligand>
        <name>[2Fe-2S] cluster</name>
        <dbReference type="ChEBI" id="CHEBI:190135"/>
    </ligand>
</feature>
<evidence type="ECO:0000256" key="6">
    <source>
        <dbReference type="ARBA" id="ARBA00023014"/>
    </source>
</evidence>
<evidence type="ECO:0000256" key="5">
    <source>
        <dbReference type="ARBA" id="ARBA00023004"/>
    </source>
</evidence>
<keyword evidence="6 11" id="KW-0411">Iron-sulfur</keyword>
<dbReference type="Gene3D" id="3.40.30.10">
    <property type="entry name" value="Glutaredoxin"/>
    <property type="match status" value="1"/>
</dbReference>
<evidence type="ECO:0000313" key="13">
    <source>
        <dbReference type="Proteomes" id="UP000260351"/>
    </source>
</evidence>
<evidence type="ECO:0000256" key="2">
    <source>
        <dbReference type="ARBA" id="ARBA00019898"/>
    </source>
</evidence>
<dbReference type="RefSeq" id="WP_116649314.1">
    <property type="nucleotide sequence ID" value="NZ_QUZK01000005.1"/>
</dbReference>
<evidence type="ECO:0000256" key="3">
    <source>
        <dbReference type="ARBA" id="ARBA00022714"/>
    </source>
</evidence>
<comment type="caution">
    <text evidence="12">The sequence shown here is derived from an EMBL/GenBank/DDBJ whole genome shotgun (WGS) entry which is preliminary data.</text>
</comment>
<evidence type="ECO:0000256" key="7">
    <source>
        <dbReference type="ARBA" id="ARBA00031580"/>
    </source>
</evidence>
<keyword evidence="13" id="KW-1185">Reference proteome</keyword>
<evidence type="ECO:0000256" key="10">
    <source>
        <dbReference type="ARBA" id="ARBA00047712"/>
    </source>
</evidence>
<dbReference type="CDD" id="cd03064">
    <property type="entry name" value="TRX_Fd_NuoE"/>
    <property type="match status" value="1"/>
</dbReference>
<dbReference type="AlphaFoldDB" id="A0A3E1KCH4"/>
<comment type="catalytic activity">
    <reaction evidence="10">
        <text>a quinone + NADH + 5 H(+)(in) = a quinol + NAD(+) + 4 H(+)(out)</text>
        <dbReference type="Rhea" id="RHEA:57888"/>
        <dbReference type="ChEBI" id="CHEBI:15378"/>
        <dbReference type="ChEBI" id="CHEBI:24646"/>
        <dbReference type="ChEBI" id="CHEBI:57540"/>
        <dbReference type="ChEBI" id="CHEBI:57945"/>
        <dbReference type="ChEBI" id="CHEBI:132124"/>
    </reaction>
</comment>
<gene>
    <name evidence="12" type="primary">nuoE</name>
    <name evidence="12" type="ORF">DZC52_01305</name>
</gene>
<feature type="binding site" evidence="11">
    <location>
        <position position="146"/>
    </location>
    <ligand>
        <name>[2Fe-2S] cluster</name>
        <dbReference type="ChEBI" id="CHEBI:190135"/>
    </ligand>
</feature>
<dbReference type="GO" id="GO:0046872">
    <property type="term" value="F:metal ion binding"/>
    <property type="evidence" value="ECO:0007669"/>
    <property type="project" value="UniProtKB-KW"/>
</dbReference>
<dbReference type="InterPro" id="IPR002023">
    <property type="entry name" value="NuoE-like"/>
</dbReference>
<evidence type="ECO:0000256" key="4">
    <source>
        <dbReference type="ARBA" id="ARBA00022723"/>
    </source>
</evidence>
<dbReference type="PANTHER" id="PTHR10371:SF3">
    <property type="entry name" value="NADH DEHYDROGENASE [UBIQUINONE] FLAVOPROTEIN 2, MITOCHONDRIAL"/>
    <property type="match status" value="1"/>
</dbReference>
<dbReference type="NCBIfam" id="TIGR01958">
    <property type="entry name" value="nuoE_fam"/>
    <property type="match status" value="1"/>
</dbReference>
<feature type="binding site" evidence="11">
    <location>
        <position position="142"/>
    </location>
    <ligand>
        <name>[2Fe-2S] cluster</name>
        <dbReference type="ChEBI" id="CHEBI:190135"/>
    </ligand>
</feature>
<organism evidence="12 13">
    <name type="scientific">Wenzhouxiangella sediminis</name>
    <dbReference type="NCBI Taxonomy" id="1792836"/>
    <lineage>
        <taxon>Bacteria</taxon>
        <taxon>Pseudomonadati</taxon>
        <taxon>Pseudomonadota</taxon>
        <taxon>Gammaproteobacteria</taxon>
        <taxon>Chromatiales</taxon>
        <taxon>Wenzhouxiangellaceae</taxon>
        <taxon>Wenzhouxiangella</taxon>
    </lineage>
</organism>
<evidence type="ECO:0000313" key="12">
    <source>
        <dbReference type="EMBL" id="RFF32607.1"/>
    </source>
</evidence>
<dbReference type="Gene3D" id="1.10.10.1590">
    <property type="entry name" value="NADH-quinone oxidoreductase subunit E"/>
    <property type="match status" value="1"/>
</dbReference>
<sequence length="175" mass="19349">MTDKATVSAVAGKAELLSEDTRREIDHWRAKFPDGVEGRRSAIIQALVAAQHQNGGWVSVDFMDAVADYLDVPPVWVYEVATFYSMIETEPVGRHSISICTNISCMLCGSDKIVEHVENKLGTRIGETTPDGRIFLKREEECLAACVGAPMMIVDGHYHENLTPEKVDEILDGLE</sequence>
<dbReference type="OrthoDB" id="9807941at2"/>
<keyword evidence="5 11" id="KW-0408">Iron</keyword>
<dbReference type="PANTHER" id="PTHR10371">
    <property type="entry name" value="NADH DEHYDROGENASE UBIQUINONE FLAVOPROTEIN 2, MITOCHONDRIAL"/>
    <property type="match status" value="1"/>
</dbReference>
<comment type="cofactor">
    <cofactor evidence="11">
        <name>[2Fe-2S] cluster</name>
        <dbReference type="ChEBI" id="CHEBI:190135"/>
    </cofactor>
    <text evidence="11">Binds 1 [2Fe-2S] cluster.</text>
</comment>
<dbReference type="FunFam" id="1.10.10.1590:FF:000001">
    <property type="entry name" value="NADH-quinone oxidoreductase subunit E"/>
    <property type="match status" value="1"/>
</dbReference>
<dbReference type="GO" id="GO:0003954">
    <property type="term" value="F:NADH dehydrogenase activity"/>
    <property type="evidence" value="ECO:0007669"/>
    <property type="project" value="TreeGrafter"/>
</dbReference>
<proteinExistence type="inferred from homology"/>